<organism evidence="5 6">
    <name type="scientific">Leifsonia shinshuensis</name>
    <dbReference type="NCBI Taxonomy" id="150026"/>
    <lineage>
        <taxon>Bacteria</taxon>
        <taxon>Bacillati</taxon>
        <taxon>Actinomycetota</taxon>
        <taxon>Actinomycetes</taxon>
        <taxon>Micrococcales</taxon>
        <taxon>Microbacteriaceae</taxon>
        <taxon>Leifsonia</taxon>
    </lineage>
</organism>
<reference evidence="6" key="1">
    <citation type="submission" date="2019-09" db="EMBL/GenBank/DDBJ databases">
        <title>Antimicrobial potential of Antarctic Bacteria.</title>
        <authorList>
            <person name="Benaud N."/>
            <person name="Edwards R.J."/>
            <person name="Ferrari B.C."/>
        </authorList>
    </citation>
    <scope>NUCLEOTIDE SEQUENCE [LARGE SCALE GENOMIC DNA]</scope>
    <source>
        <strain evidence="6">INR9</strain>
    </source>
</reference>
<dbReference type="InterPro" id="IPR009057">
    <property type="entry name" value="Homeodomain-like_sf"/>
</dbReference>
<dbReference type="GO" id="GO:0003700">
    <property type="term" value="F:DNA-binding transcription factor activity"/>
    <property type="evidence" value="ECO:0007669"/>
    <property type="project" value="InterPro"/>
</dbReference>
<evidence type="ECO:0000256" key="1">
    <source>
        <dbReference type="ARBA" id="ARBA00023015"/>
    </source>
</evidence>
<evidence type="ECO:0000313" key="6">
    <source>
        <dbReference type="Proteomes" id="UP000515511"/>
    </source>
</evidence>
<name>A0A7G6Y9R1_9MICO</name>
<keyword evidence="1" id="KW-0805">Transcription regulation</keyword>
<dbReference type="Gene3D" id="1.10.10.60">
    <property type="entry name" value="Homeodomain-like"/>
    <property type="match status" value="2"/>
</dbReference>
<dbReference type="Pfam" id="PF12833">
    <property type="entry name" value="HTH_18"/>
    <property type="match status" value="1"/>
</dbReference>
<keyword evidence="2" id="KW-0238">DNA-binding</keyword>
<accession>A0A7G6Y9R1</accession>
<proteinExistence type="predicted"/>
<evidence type="ECO:0000256" key="2">
    <source>
        <dbReference type="ARBA" id="ARBA00023125"/>
    </source>
</evidence>
<dbReference type="EMBL" id="CP043641">
    <property type="protein sequence ID" value="QNE35226.1"/>
    <property type="molecule type" value="Genomic_DNA"/>
</dbReference>
<gene>
    <name evidence="5" type="ORF">F1C12_08815</name>
</gene>
<evidence type="ECO:0000313" key="5">
    <source>
        <dbReference type="EMBL" id="QNE35226.1"/>
    </source>
</evidence>
<dbReference type="Gene3D" id="2.60.120.10">
    <property type="entry name" value="Jelly Rolls"/>
    <property type="match status" value="1"/>
</dbReference>
<dbReference type="AlphaFoldDB" id="A0A7G6Y9R1"/>
<dbReference type="InterPro" id="IPR011051">
    <property type="entry name" value="RmlC_Cupin_sf"/>
</dbReference>
<dbReference type="Proteomes" id="UP000515511">
    <property type="component" value="Chromosome"/>
</dbReference>
<dbReference type="SUPFAM" id="SSF46689">
    <property type="entry name" value="Homeodomain-like"/>
    <property type="match status" value="1"/>
</dbReference>
<dbReference type="KEGG" id="lse:F1C12_08815"/>
<dbReference type="InterPro" id="IPR014710">
    <property type="entry name" value="RmlC-like_jellyroll"/>
</dbReference>
<dbReference type="SUPFAM" id="SSF51182">
    <property type="entry name" value="RmlC-like cupins"/>
    <property type="match status" value="1"/>
</dbReference>
<evidence type="ECO:0000259" key="4">
    <source>
        <dbReference type="PROSITE" id="PS01124"/>
    </source>
</evidence>
<dbReference type="GO" id="GO:0043565">
    <property type="term" value="F:sequence-specific DNA binding"/>
    <property type="evidence" value="ECO:0007669"/>
    <property type="project" value="InterPro"/>
</dbReference>
<keyword evidence="3" id="KW-0804">Transcription</keyword>
<dbReference type="PROSITE" id="PS01124">
    <property type="entry name" value="HTH_ARAC_FAMILY_2"/>
    <property type="match status" value="1"/>
</dbReference>
<dbReference type="InterPro" id="IPR050204">
    <property type="entry name" value="AraC_XylS_family_regulators"/>
</dbReference>
<dbReference type="InterPro" id="IPR018060">
    <property type="entry name" value="HTH_AraC"/>
</dbReference>
<dbReference type="RefSeq" id="WP_185278386.1">
    <property type="nucleotide sequence ID" value="NZ_CP043641.1"/>
</dbReference>
<evidence type="ECO:0000256" key="3">
    <source>
        <dbReference type="ARBA" id="ARBA00023163"/>
    </source>
</evidence>
<sequence>MIESVMSGKMMSPAAGDPSSFGFSVWRGAPGSMERAHTHDDVELNVATGSLEYVIRGERVVVPPGVVLLFWASQPHQLVGFERDAEVTWLTVPLRTLLGWQLPAGFVERFLRGGLTLVEPGAGSFDAAALDRWRHELAEGGFAAETARKDIEVHVRRVAVSAGEAQRDGGAGADGDRAAAVVARMAAFAAENAHRNPRVAEVAAAVHLHPQYAMTLFKRVLGVSIGSYLTTCRIHDAQRLLVTTTDPVALVAEKVGYGSLSQFYDKFRQVTGCSPAVYRRGRVESG</sequence>
<protein>
    <submittedName>
        <fullName evidence="5">Helix-turn-helix domain-containing protein</fullName>
    </submittedName>
</protein>
<dbReference type="SMART" id="SM00342">
    <property type="entry name" value="HTH_ARAC"/>
    <property type="match status" value="1"/>
</dbReference>
<dbReference type="PANTHER" id="PTHR46796">
    <property type="entry name" value="HTH-TYPE TRANSCRIPTIONAL ACTIVATOR RHAS-RELATED"/>
    <property type="match status" value="1"/>
</dbReference>
<feature type="domain" description="HTH araC/xylS-type" evidence="4">
    <location>
        <begin position="183"/>
        <end position="281"/>
    </location>
</feature>